<evidence type="ECO:0000313" key="10">
    <source>
        <dbReference type="EMBL" id="MPL77970.1"/>
    </source>
</evidence>
<dbReference type="InterPro" id="IPR038094">
    <property type="entry name" value="Desulfoferrodoxin_N_sf"/>
</dbReference>
<dbReference type="GO" id="GO:0005506">
    <property type="term" value="F:iron ion binding"/>
    <property type="evidence" value="ECO:0007669"/>
    <property type="project" value="InterPro"/>
</dbReference>
<evidence type="ECO:0000256" key="4">
    <source>
        <dbReference type="ARBA" id="ARBA00022448"/>
    </source>
</evidence>
<feature type="domain" description="Desulfoferrodoxin ferrous iron-binding" evidence="8">
    <location>
        <begin position="42"/>
        <end position="125"/>
    </location>
</feature>
<comment type="caution">
    <text evidence="10">The sequence shown here is derived from an EMBL/GenBank/DDBJ whole genome shotgun (WGS) entry which is preliminary data.</text>
</comment>
<dbReference type="PANTHER" id="PTHR36541:SF1">
    <property type="entry name" value="SUPEROXIDE REDUCTASE-RELATED"/>
    <property type="match status" value="1"/>
</dbReference>
<keyword evidence="7" id="KW-0408">Iron</keyword>
<dbReference type="GO" id="GO:0019430">
    <property type="term" value="P:removal of superoxide radicals"/>
    <property type="evidence" value="ECO:0007669"/>
    <property type="project" value="InterPro"/>
</dbReference>
<dbReference type="SUPFAM" id="SSF49367">
    <property type="entry name" value="Superoxide reductase-like"/>
    <property type="match status" value="1"/>
</dbReference>
<dbReference type="AlphaFoldDB" id="A0A644UGH8"/>
<dbReference type="PANTHER" id="PTHR36541">
    <property type="entry name" value="SUPEROXIDE REDUCTASE-RELATED"/>
    <property type="match status" value="1"/>
</dbReference>
<dbReference type="InterPro" id="IPR004462">
    <property type="entry name" value="Desulfoferrodoxin_N"/>
</dbReference>
<sequence>MTEQKEIYKCAICGNTVRVIAKGKGELVCCGQPMGLLEENSTDASTEKHVPVVETVSGGYKVVVGSTPHPMLDEHHITWIALKTDDGIVHEKFLAAGEKPEMVVKTAAKAVKAGEYCNIHGLWINKV</sequence>
<dbReference type="GO" id="GO:0050605">
    <property type="term" value="F:superoxide reductase activity"/>
    <property type="evidence" value="ECO:0007669"/>
    <property type="project" value="UniProtKB-EC"/>
</dbReference>
<evidence type="ECO:0000259" key="9">
    <source>
        <dbReference type="Pfam" id="PF06397"/>
    </source>
</evidence>
<dbReference type="InterPro" id="IPR004793">
    <property type="entry name" value="Desulfoferrodoxin_rbo"/>
</dbReference>
<dbReference type="Gene3D" id="2.20.28.100">
    <property type="entry name" value="Desulphoferrodoxin, N-terminal domain"/>
    <property type="match status" value="1"/>
</dbReference>
<dbReference type="NCBIfam" id="TIGR00319">
    <property type="entry name" value="desulf_FeS4"/>
    <property type="match status" value="1"/>
</dbReference>
<evidence type="ECO:0000256" key="7">
    <source>
        <dbReference type="ARBA" id="ARBA00023004"/>
    </source>
</evidence>
<dbReference type="Pfam" id="PF06397">
    <property type="entry name" value="Desulfoferrod_N"/>
    <property type="match status" value="1"/>
</dbReference>
<reference evidence="10" key="1">
    <citation type="submission" date="2019-08" db="EMBL/GenBank/DDBJ databases">
        <authorList>
            <person name="Kucharzyk K."/>
            <person name="Murdoch R.W."/>
            <person name="Higgins S."/>
            <person name="Loffler F."/>
        </authorList>
    </citation>
    <scope>NUCLEOTIDE SEQUENCE</scope>
</reference>
<dbReference type="NCBIfam" id="TIGR00320">
    <property type="entry name" value="dfx_rbo"/>
    <property type="match status" value="1"/>
</dbReference>
<dbReference type="InterPro" id="IPR036073">
    <property type="entry name" value="Desulfoferrodoxin_Fe-bd_dom_sf"/>
</dbReference>
<dbReference type="SUPFAM" id="SSF57802">
    <property type="entry name" value="Rubredoxin-like"/>
    <property type="match status" value="1"/>
</dbReference>
<protein>
    <submittedName>
        <fullName evidence="10">Desulfoferrodoxin</fullName>
        <ecNumber evidence="10">1.15.1.2</ecNumber>
    </submittedName>
</protein>
<dbReference type="InterPro" id="IPR051233">
    <property type="entry name" value="Desulfoferrodoxin_SOR"/>
</dbReference>
<comment type="cofactor">
    <cofactor evidence="1">
        <name>Fe(3+)</name>
        <dbReference type="ChEBI" id="CHEBI:29034"/>
    </cofactor>
</comment>
<name>A0A644UGH8_9ZZZZ</name>
<keyword evidence="5" id="KW-0479">Metal-binding</keyword>
<comment type="similarity">
    <text evidence="3">Belongs to the desulfoferrodoxin family.</text>
</comment>
<keyword evidence="4" id="KW-0813">Transport</keyword>
<dbReference type="CDD" id="cd00974">
    <property type="entry name" value="DSRD"/>
    <property type="match status" value="1"/>
</dbReference>
<keyword evidence="10" id="KW-0560">Oxidoreductase</keyword>
<evidence type="ECO:0000259" key="8">
    <source>
        <dbReference type="Pfam" id="PF01880"/>
    </source>
</evidence>
<dbReference type="Pfam" id="PF01880">
    <property type="entry name" value="Desulfoferrodox"/>
    <property type="match status" value="1"/>
</dbReference>
<organism evidence="10">
    <name type="scientific">bioreactor metagenome</name>
    <dbReference type="NCBI Taxonomy" id="1076179"/>
    <lineage>
        <taxon>unclassified sequences</taxon>
        <taxon>metagenomes</taxon>
        <taxon>ecological metagenomes</taxon>
    </lineage>
</organism>
<evidence type="ECO:0000256" key="6">
    <source>
        <dbReference type="ARBA" id="ARBA00022982"/>
    </source>
</evidence>
<comment type="cofactor">
    <cofactor evidence="2">
        <name>Cu(2+)</name>
        <dbReference type="ChEBI" id="CHEBI:29036"/>
    </cofactor>
</comment>
<proteinExistence type="inferred from homology"/>
<evidence type="ECO:0000256" key="1">
    <source>
        <dbReference type="ARBA" id="ARBA00001965"/>
    </source>
</evidence>
<gene>
    <name evidence="10" type="primary">dfx_3</name>
    <name evidence="10" type="ORF">SDC9_23831</name>
</gene>
<accession>A0A644UGH8</accession>
<dbReference type="EC" id="1.15.1.2" evidence="10"/>
<evidence type="ECO:0000256" key="2">
    <source>
        <dbReference type="ARBA" id="ARBA00001973"/>
    </source>
</evidence>
<dbReference type="InterPro" id="IPR002742">
    <property type="entry name" value="Desulfoferrodoxin_Fe-bd_dom"/>
</dbReference>
<dbReference type="Gene3D" id="2.60.40.730">
    <property type="entry name" value="SOR catalytic domain"/>
    <property type="match status" value="1"/>
</dbReference>
<evidence type="ECO:0000256" key="3">
    <source>
        <dbReference type="ARBA" id="ARBA00005941"/>
    </source>
</evidence>
<dbReference type="NCBIfam" id="TIGR00332">
    <property type="entry name" value="neela_ferrous"/>
    <property type="match status" value="1"/>
</dbReference>
<feature type="domain" description="Desulfoferrodoxin N-terminal" evidence="9">
    <location>
        <begin position="2"/>
        <end position="37"/>
    </location>
</feature>
<dbReference type="EMBL" id="VSSQ01000111">
    <property type="protein sequence ID" value="MPL77970.1"/>
    <property type="molecule type" value="Genomic_DNA"/>
</dbReference>
<evidence type="ECO:0000256" key="5">
    <source>
        <dbReference type="ARBA" id="ARBA00022723"/>
    </source>
</evidence>
<keyword evidence="6" id="KW-0249">Electron transport</keyword>